<feature type="region of interest" description="Disordered" evidence="1">
    <location>
        <begin position="1"/>
        <end position="41"/>
    </location>
</feature>
<organism evidence="3 4">
    <name type="scientific">Microlunatus kandeliicorticis</name>
    <dbReference type="NCBI Taxonomy" id="1759536"/>
    <lineage>
        <taxon>Bacteria</taxon>
        <taxon>Bacillati</taxon>
        <taxon>Actinomycetota</taxon>
        <taxon>Actinomycetes</taxon>
        <taxon>Propionibacteriales</taxon>
        <taxon>Propionibacteriaceae</taxon>
        <taxon>Microlunatus</taxon>
    </lineage>
</organism>
<dbReference type="PANTHER" id="PTHR33121:SF70">
    <property type="entry name" value="SIGNALING PROTEIN YKOW"/>
    <property type="match status" value="1"/>
</dbReference>
<gene>
    <name evidence="3" type="ORF">FHX74_003733</name>
</gene>
<feature type="compositionally biased region" description="Pro residues" evidence="1">
    <location>
        <begin position="1"/>
        <end position="22"/>
    </location>
</feature>
<evidence type="ECO:0000256" key="1">
    <source>
        <dbReference type="SAM" id="MobiDB-lite"/>
    </source>
</evidence>
<dbReference type="SUPFAM" id="SSF55781">
    <property type="entry name" value="GAF domain-like"/>
    <property type="match status" value="1"/>
</dbReference>
<dbReference type="Proteomes" id="UP000523079">
    <property type="component" value="Unassembled WGS sequence"/>
</dbReference>
<feature type="domain" description="EAL" evidence="2">
    <location>
        <begin position="196"/>
        <end position="448"/>
    </location>
</feature>
<evidence type="ECO:0000313" key="3">
    <source>
        <dbReference type="EMBL" id="MBA8796092.1"/>
    </source>
</evidence>
<comment type="caution">
    <text evidence="3">The sequence shown here is derived from an EMBL/GenBank/DDBJ whole genome shotgun (WGS) entry which is preliminary data.</text>
</comment>
<dbReference type="InterPro" id="IPR050706">
    <property type="entry name" value="Cyclic-di-GMP_PDE-like"/>
</dbReference>
<dbReference type="Gene3D" id="3.30.450.40">
    <property type="match status" value="1"/>
</dbReference>
<dbReference type="InterPro" id="IPR029016">
    <property type="entry name" value="GAF-like_dom_sf"/>
</dbReference>
<dbReference type="SUPFAM" id="SSF141868">
    <property type="entry name" value="EAL domain-like"/>
    <property type="match status" value="1"/>
</dbReference>
<keyword evidence="4" id="KW-1185">Reference proteome</keyword>
<dbReference type="Gene3D" id="3.20.20.450">
    <property type="entry name" value="EAL domain"/>
    <property type="match status" value="1"/>
</dbReference>
<name>A0A7W3P7M2_9ACTN</name>
<dbReference type="Pfam" id="PF00563">
    <property type="entry name" value="EAL"/>
    <property type="match status" value="1"/>
</dbReference>
<evidence type="ECO:0000313" key="4">
    <source>
        <dbReference type="Proteomes" id="UP000523079"/>
    </source>
</evidence>
<dbReference type="CDD" id="cd01948">
    <property type="entry name" value="EAL"/>
    <property type="match status" value="1"/>
</dbReference>
<dbReference type="Pfam" id="PF13185">
    <property type="entry name" value="GAF_2"/>
    <property type="match status" value="1"/>
</dbReference>
<dbReference type="AlphaFoldDB" id="A0A7W3P7M2"/>
<dbReference type="EMBL" id="JACGWT010000006">
    <property type="protein sequence ID" value="MBA8796092.1"/>
    <property type="molecule type" value="Genomic_DNA"/>
</dbReference>
<dbReference type="GO" id="GO:0071111">
    <property type="term" value="F:cyclic-guanylate-specific phosphodiesterase activity"/>
    <property type="evidence" value="ECO:0007669"/>
    <property type="project" value="InterPro"/>
</dbReference>
<reference evidence="3 4" key="1">
    <citation type="submission" date="2020-07" db="EMBL/GenBank/DDBJ databases">
        <title>Sequencing the genomes of 1000 actinobacteria strains.</title>
        <authorList>
            <person name="Klenk H.-P."/>
        </authorList>
    </citation>
    <scope>NUCLEOTIDE SEQUENCE [LARGE SCALE GENOMIC DNA]</scope>
    <source>
        <strain evidence="3 4">DSM 100723</strain>
    </source>
</reference>
<dbReference type="PANTHER" id="PTHR33121">
    <property type="entry name" value="CYCLIC DI-GMP PHOSPHODIESTERASE PDEF"/>
    <property type="match status" value="1"/>
</dbReference>
<sequence>MTPPPAPNPTPDRAPDPTPTPTPAGGRPLLVTGDRIDRAGGHDPLHRITDLAVQITGLSTAVLVFVDGPAGRVLAASGDDRPPRLHALDAWVAGHGRPVLAGDLTALDRTAPEVATALEHAGPATGEPMTGRSDLSGAYLGVPVRDSAGLPIGVLAVSDGQPRVLRDRHLRLVRDLAAITGDQLDLLRRADALEDDHRAGAELAAAIRGGEIVPWYQPMLDLATGRVIGVEALARRRMPSGAVVGPQTFIPLAERTDQIVDLDLAVIRRALTDLAVLQEGYPGLRMSLNLSGRQLDRRDWAEQVLALTRAAGVAPETVELELTETARPADPASGAATMQWVRDQGFEIWFDDFGTGWSALQDLMQLPVDGIKLDRSFADELGSHADDAIIRALIAAARELGLQVTIEGIETAEQAELARALGCDHAQGYLWSPAVPVEDLVAMLASTVDGRLPSSATRD</sequence>
<evidence type="ECO:0000259" key="2">
    <source>
        <dbReference type="PROSITE" id="PS50883"/>
    </source>
</evidence>
<dbReference type="InterPro" id="IPR035919">
    <property type="entry name" value="EAL_sf"/>
</dbReference>
<dbReference type="InterPro" id="IPR001633">
    <property type="entry name" value="EAL_dom"/>
</dbReference>
<accession>A0A7W3P7M2</accession>
<proteinExistence type="predicted"/>
<protein>
    <submittedName>
        <fullName evidence="3">EAL domain-containing protein (Putative c-di-GMP-specific phosphodiesterase class I)</fullName>
    </submittedName>
</protein>
<dbReference type="InterPro" id="IPR003018">
    <property type="entry name" value="GAF"/>
</dbReference>
<dbReference type="PROSITE" id="PS50883">
    <property type="entry name" value="EAL"/>
    <property type="match status" value="1"/>
</dbReference>
<dbReference type="SMART" id="SM00065">
    <property type="entry name" value="GAF"/>
    <property type="match status" value="1"/>
</dbReference>
<dbReference type="SMART" id="SM00052">
    <property type="entry name" value="EAL"/>
    <property type="match status" value="1"/>
</dbReference>
<dbReference type="RefSeq" id="WP_182561669.1">
    <property type="nucleotide sequence ID" value="NZ_JACGWT010000006.1"/>
</dbReference>